<dbReference type="EC" id="2.4.99.28" evidence="16"/>
<proteinExistence type="inferred from homology"/>
<evidence type="ECO:0000256" key="5">
    <source>
        <dbReference type="ARBA" id="ARBA00022676"/>
    </source>
</evidence>
<feature type="transmembrane region" description="Helical" evidence="16">
    <location>
        <begin position="180"/>
        <end position="200"/>
    </location>
</feature>
<evidence type="ECO:0000256" key="7">
    <source>
        <dbReference type="ARBA" id="ARBA00022692"/>
    </source>
</evidence>
<comment type="function">
    <text evidence="16">Peptidoglycan polymerase that is essential for cell division.</text>
</comment>
<evidence type="ECO:0000313" key="18">
    <source>
        <dbReference type="EMBL" id="VFJ59837.1"/>
    </source>
</evidence>
<protein>
    <recommendedName>
        <fullName evidence="16">Probable peptidoglycan glycosyltransferase FtsW</fullName>
        <shortName evidence="16">PGT</shortName>
        <ecNumber evidence="16">2.4.99.28</ecNumber>
    </recommendedName>
    <alternativeName>
        <fullName evidence="16">Cell division protein FtsW</fullName>
    </alternativeName>
    <alternativeName>
        <fullName evidence="16">Cell wall polymerase</fullName>
    </alternativeName>
    <alternativeName>
        <fullName evidence="16">Peptidoglycan polymerase</fullName>
        <shortName evidence="16">PG polymerase</shortName>
    </alternativeName>
</protein>
<feature type="transmembrane region" description="Helical" evidence="16">
    <location>
        <begin position="90"/>
        <end position="108"/>
    </location>
</feature>
<dbReference type="PANTHER" id="PTHR30474">
    <property type="entry name" value="CELL CYCLE PROTEIN"/>
    <property type="match status" value="1"/>
</dbReference>
<evidence type="ECO:0000256" key="10">
    <source>
        <dbReference type="ARBA" id="ARBA00022989"/>
    </source>
</evidence>
<comment type="similarity">
    <text evidence="14 16">Belongs to the SEDS family. FtsW subfamily.</text>
</comment>
<evidence type="ECO:0000256" key="1">
    <source>
        <dbReference type="ARBA" id="ARBA00004651"/>
    </source>
</evidence>
<keyword evidence="3 16" id="KW-1003">Cell membrane</keyword>
<organism evidence="19">
    <name type="scientific">Candidatus Kentrum sp. FM</name>
    <dbReference type="NCBI Taxonomy" id="2126340"/>
    <lineage>
        <taxon>Bacteria</taxon>
        <taxon>Pseudomonadati</taxon>
        <taxon>Pseudomonadota</taxon>
        <taxon>Gammaproteobacteria</taxon>
        <taxon>Candidatus Kentrum</taxon>
    </lineage>
</organism>
<evidence type="ECO:0000313" key="17">
    <source>
        <dbReference type="EMBL" id="VFJ47828.1"/>
    </source>
</evidence>
<dbReference type="AlphaFoldDB" id="A0A450VSG7"/>
<feature type="transmembrane region" description="Helical" evidence="16">
    <location>
        <begin position="207"/>
        <end position="225"/>
    </location>
</feature>
<keyword evidence="7 16" id="KW-0812">Transmembrane</keyword>
<dbReference type="GO" id="GO:0008955">
    <property type="term" value="F:peptidoglycan glycosyltransferase activity"/>
    <property type="evidence" value="ECO:0007669"/>
    <property type="project" value="UniProtKB-UniRule"/>
</dbReference>
<evidence type="ECO:0000256" key="16">
    <source>
        <dbReference type="HAMAP-Rule" id="MF_00913"/>
    </source>
</evidence>
<evidence type="ECO:0000256" key="11">
    <source>
        <dbReference type="ARBA" id="ARBA00023136"/>
    </source>
</evidence>
<reference evidence="19" key="1">
    <citation type="submission" date="2019-02" db="EMBL/GenBank/DDBJ databases">
        <authorList>
            <person name="Gruber-Vodicka R. H."/>
            <person name="Seah K. B. B."/>
        </authorList>
    </citation>
    <scope>NUCLEOTIDE SEQUENCE</scope>
    <source>
        <strain evidence="17">BECK_BZ163</strain>
        <strain evidence="19">BECK_BZ164</strain>
        <strain evidence="18">BECK_BZ165</strain>
    </source>
</reference>
<dbReference type="Pfam" id="PF01098">
    <property type="entry name" value="FTSW_RODA_SPOVE"/>
    <property type="match status" value="1"/>
</dbReference>
<comment type="catalytic activity">
    <reaction evidence="15 16">
        <text>[GlcNAc-(1-&gt;4)-Mur2Ac(oyl-L-Ala-gamma-D-Glu-L-Lys-D-Ala-D-Ala)](n)-di-trans,octa-cis-undecaprenyl diphosphate + beta-D-GlcNAc-(1-&gt;4)-Mur2Ac(oyl-L-Ala-gamma-D-Glu-L-Lys-D-Ala-D-Ala)-di-trans,octa-cis-undecaprenyl diphosphate = [GlcNAc-(1-&gt;4)-Mur2Ac(oyl-L-Ala-gamma-D-Glu-L-Lys-D-Ala-D-Ala)](n+1)-di-trans,octa-cis-undecaprenyl diphosphate + di-trans,octa-cis-undecaprenyl diphosphate + H(+)</text>
        <dbReference type="Rhea" id="RHEA:23708"/>
        <dbReference type="Rhea" id="RHEA-COMP:9602"/>
        <dbReference type="Rhea" id="RHEA-COMP:9603"/>
        <dbReference type="ChEBI" id="CHEBI:15378"/>
        <dbReference type="ChEBI" id="CHEBI:58405"/>
        <dbReference type="ChEBI" id="CHEBI:60033"/>
        <dbReference type="ChEBI" id="CHEBI:78435"/>
        <dbReference type="EC" id="2.4.99.28"/>
    </reaction>
</comment>
<comment type="subcellular location">
    <subcellularLocation>
        <location evidence="16">Cell inner membrane</location>
        <topology evidence="16">Multi-pass membrane protein</topology>
    </subcellularLocation>
    <subcellularLocation>
        <location evidence="1">Cell membrane</location>
        <topology evidence="1">Multi-pass membrane protein</topology>
    </subcellularLocation>
    <text evidence="16">Localizes to the division septum.</text>
</comment>
<evidence type="ECO:0000256" key="4">
    <source>
        <dbReference type="ARBA" id="ARBA00022618"/>
    </source>
</evidence>
<dbReference type="PROSITE" id="PS00428">
    <property type="entry name" value="FTSW_RODA_SPOVE"/>
    <property type="match status" value="1"/>
</dbReference>
<dbReference type="GO" id="GO:0071555">
    <property type="term" value="P:cell wall organization"/>
    <property type="evidence" value="ECO:0007669"/>
    <property type="project" value="UniProtKB-KW"/>
</dbReference>
<dbReference type="GO" id="GO:0032153">
    <property type="term" value="C:cell division site"/>
    <property type="evidence" value="ECO:0007669"/>
    <property type="project" value="UniProtKB-UniRule"/>
</dbReference>
<dbReference type="UniPathway" id="UPA00219"/>
<evidence type="ECO:0000256" key="8">
    <source>
        <dbReference type="ARBA" id="ARBA00022960"/>
    </source>
</evidence>
<evidence type="ECO:0000256" key="2">
    <source>
        <dbReference type="ARBA" id="ARBA00004752"/>
    </source>
</evidence>
<evidence type="ECO:0000256" key="14">
    <source>
        <dbReference type="ARBA" id="ARBA00038053"/>
    </source>
</evidence>
<sequence>MVSHIPPQAVAGRQAGRTEHPLDFWLLGAALLLIGLGLVMVASTSITTADRGTGVPLHYFVRQFAYVVFGLCVAWVVMHLPLRIWGNYGALFLFFGMFLLILVLVPGIGREVNGSMRWIRLGPINLQPSEPIKLLLIIYLSGYLVRHNTEVRTQLRGSVNPLFILAVIAGLLLLEPDYGAAAVLFATALGMLFLAGVSFWRFTVGTVVVALLSAGFVFMEPYRLARLTTFVNPWADPFGSGFQLTQALIAIGRGEWLGAGLGGSIQKLFYLPEAHTDFLFAVLAEELGLVGAVFVIGLFAFVVWRAFVIARRAELRGFLFGAYLAYGIGLILGLQAFINIGVNMGMLPTKGLALPLMSYGGSSMLVNCAAIGLLLRVERESRFLPRNRAVQFYSIPVCAMRLSKDRALS</sequence>
<dbReference type="GO" id="GO:0008360">
    <property type="term" value="P:regulation of cell shape"/>
    <property type="evidence" value="ECO:0007669"/>
    <property type="project" value="UniProtKB-KW"/>
</dbReference>
<keyword evidence="4 16" id="KW-0132">Cell division</keyword>
<dbReference type="HAMAP" id="MF_00913">
    <property type="entry name" value="PGT_FtsW_proteobact"/>
    <property type="match status" value="1"/>
</dbReference>
<feature type="transmembrane region" description="Helical" evidence="16">
    <location>
        <begin position="157"/>
        <end position="174"/>
    </location>
</feature>
<feature type="transmembrane region" description="Helical" evidence="16">
    <location>
        <begin position="24"/>
        <end position="47"/>
    </location>
</feature>
<feature type="transmembrane region" description="Helical" evidence="16">
    <location>
        <begin position="352"/>
        <end position="375"/>
    </location>
</feature>
<dbReference type="PANTHER" id="PTHR30474:SF2">
    <property type="entry name" value="PEPTIDOGLYCAN GLYCOSYLTRANSFERASE FTSW-RELATED"/>
    <property type="match status" value="1"/>
</dbReference>
<dbReference type="InterPro" id="IPR013437">
    <property type="entry name" value="FtsW"/>
</dbReference>
<keyword evidence="16" id="KW-0997">Cell inner membrane</keyword>
<dbReference type="GO" id="GO:0005886">
    <property type="term" value="C:plasma membrane"/>
    <property type="evidence" value="ECO:0007669"/>
    <property type="project" value="UniProtKB-SubCell"/>
</dbReference>
<dbReference type="GO" id="GO:0015648">
    <property type="term" value="F:lipid-linked peptidoglycan transporter activity"/>
    <property type="evidence" value="ECO:0007669"/>
    <property type="project" value="TreeGrafter"/>
</dbReference>
<evidence type="ECO:0000256" key="6">
    <source>
        <dbReference type="ARBA" id="ARBA00022679"/>
    </source>
</evidence>
<keyword evidence="6 16" id="KW-0808">Transferase</keyword>
<keyword evidence="13 16" id="KW-0961">Cell wall biogenesis/degradation</keyword>
<evidence type="ECO:0000256" key="9">
    <source>
        <dbReference type="ARBA" id="ARBA00022984"/>
    </source>
</evidence>
<keyword evidence="12 16" id="KW-0131">Cell cycle</keyword>
<evidence type="ECO:0000256" key="15">
    <source>
        <dbReference type="ARBA" id="ARBA00049902"/>
    </source>
</evidence>
<dbReference type="EMBL" id="CAADFL010000050">
    <property type="protein sequence ID" value="VFK07745.1"/>
    <property type="molecule type" value="Genomic_DNA"/>
</dbReference>
<dbReference type="EMBL" id="CAADFA010000257">
    <property type="protein sequence ID" value="VFJ59837.1"/>
    <property type="molecule type" value="Genomic_DNA"/>
</dbReference>
<dbReference type="GO" id="GO:0043093">
    <property type="term" value="P:FtsZ-dependent cytokinesis"/>
    <property type="evidence" value="ECO:0007669"/>
    <property type="project" value="UniProtKB-UniRule"/>
</dbReference>
<keyword evidence="10 16" id="KW-1133">Transmembrane helix</keyword>
<accession>A0A450VSG7</accession>
<keyword evidence="5 16" id="KW-0328">Glycosyltransferase</keyword>
<keyword evidence="11 16" id="KW-0472">Membrane</keyword>
<dbReference type="EMBL" id="CAADEZ010000052">
    <property type="protein sequence ID" value="VFJ47828.1"/>
    <property type="molecule type" value="Genomic_DNA"/>
</dbReference>
<feature type="transmembrane region" description="Helical" evidence="16">
    <location>
        <begin position="59"/>
        <end position="78"/>
    </location>
</feature>
<gene>
    <name evidence="16" type="primary">ftsW</name>
    <name evidence="17" type="ORF">BECKFM1743A_GA0114220_100521</name>
    <name evidence="19" type="ORF">BECKFM1743B_GA0114221_100501</name>
    <name evidence="18" type="ORF">BECKFM1743C_GA0114222_102574</name>
</gene>
<dbReference type="InterPro" id="IPR018365">
    <property type="entry name" value="Cell_cycle_FtsW-rel_CS"/>
</dbReference>
<feature type="transmembrane region" description="Helical" evidence="16">
    <location>
        <begin position="287"/>
        <end position="308"/>
    </location>
</feature>
<feature type="transmembrane region" description="Helical" evidence="16">
    <location>
        <begin position="320"/>
        <end position="340"/>
    </location>
</feature>
<name>A0A450VSG7_9GAMM</name>
<keyword evidence="9 16" id="KW-0573">Peptidoglycan synthesis</keyword>
<dbReference type="InterPro" id="IPR001182">
    <property type="entry name" value="FtsW/RodA"/>
</dbReference>
<evidence type="ECO:0000256" key="3">
    <source>
        <dbReference type="ARBA" id="ARBA00022475"/>
    </source>
</evidence>
<evidence type="ECO:0000313" key="19">
    <source>
        <dbReference type="EMBL" id="VFK07745.1"/>
    </source>
</evidence>
<dbReference type="GO" id="GO:0009252">
    <property type="term" value="P:peptidoglycan biosynthetic process"/>
    <property type="evidence" value="ECO:0007669"/>
    <property type="project" value="UniProtKB-UniRule"/>
</dbReference>
<dbReference type="NCBIfam" id="TIGR02614">
    <property type="entry name" value="ftsW"/>
    <property type="match status" value="1"/>
</dbReference>
<keyword evidence="8 16" id="KW-0133">Cell shape</keyword>
<evidence type="ECO:0000256" key="12">
    <source>
        <dbReference type="ARBA" id="ARBA00023306"/>
    </source>
</evidence>
<evidence type="ECO:0000256" key="13">
    <source>
        <dbReference type="ARBA" id="ARBA00023316"/>
    </source>
</evidence>
<comment type="pathway">
    <text evidence="2 16">Cell wall biogenesis; peptidoglycan biosynthesis.</text>
</comment>